<dbReference type="PROSITE" id="PS50994">
    <property type="entry name" value="INTEGRASE"/>
    <property type="match status" value="1"/>
</dbReference>
<name>A0A427BCC9_ENSVE</name>
<dbReference type="AlphaFoldDB" id="A0A427BCC9"/>
<dbReference type="Gene3D" id="3.30.420.10">
    <property type="entry name" value="Ribonuclease H-like superfamily/Ribonuclease H"/>
    <property type="match status" value="1"/>
</dbReference>
<dbReference type="GO" id="GO:0015074">
    <property type="term" value="P:DNA integration"/>
    <property type="evidence" value="ECO:0007669"/>
    <property type="project" value="InterPro"/>
</dbReference>
<dbReference type="PANTHER" id="PTHR37984:SF5">
    <property type="entry name" value="PROTEIN NYNRIN-LIKE"/>
    <property type="match status" value="1"/>
</dbReference>
<feature type="domain" description="Integrase catalytic" evidence="1">
    <location>
        <begin position="1"/>
        <end position="150"/>
    </location>
</feature>
<dbReference type="Proteomes" id="UP000287651">
    <property type="component" value="Unassembled WGS sequence"/>
</dbReference>
<dbReference type="PANTHER" id="PTHR37984">
    <property type="entry name" value="PROTEIN CBG26694"/>
    <property type="match status" value="1"/>
</dbReference>
<proteinExistence type="predicted"/>
<dbReference type="InterPro" id="IPR012337">
    <property type="entry name" value="RNaseH-like_sf"/>
</dbReference>
<dbReference type="InterPro" id="IPR050951">
    <property type="entry name" value="Retrovirus_Pol_polyprotein"/>
</dbReference>
<evidence type="ECO:0000259" key="1">
    <source>
        <dbReference type="PROSITE" id="PS50994"/>
    </source>
</evidence>
<dbReference type="InterPro" id="IPR001584">
    <property type="entry name" value="Integrase_cat-core"/>
</dbReference>
<evidence type="ECO:0000313" key="3">
    <source>
        <dbReference type="Proteomes" id="UP000287651"/>
    </source>
</evidence>
<dbReference type="EMBL" id="AMZH03000008">
    <property type="protein sequence ID" value="RRT86161.1"/>
    <property type="molecule type" value="Genomic_DNA"/>
</dbReference>
<sequence>MDLLSPFPPASGQQKFLIVGVDYFSKWIEAEPLASITKKQVEGFVWRNIITRFDISRAIITDNGTQFNNPKFKAFCESYRIQLRFSSIAHPQTNGLAEVTNRAILDGLKKRVQGARGTWVDELPSILWASRTTPKCTTGESPFSLAFGTEAVLPPEVVYPTLRVEFYEDSASTDQLRENLDFLEEQRAAAHLRTLKYKKAAARLYNRKGKLAANWEGPYRVETSPWEGTFTLVTMEGKRPPRTWHVSNLWKFYV</sequence>
<reference evidence="2 3" key="1">
    <citation type="journal article" date="2014" name="Agronomy (Basel)">
        <title>A Draft Genome Sequence for Ensete ventricosum, the Drought-Tolerant Tree Against Hunger.</title>
        <authorList>
            <person name="Harrison J."/>
            <person name="Moore K.A."/>
            <person name="Paszkiewicz K."/>
            <person name="Jones T."/>
            <person name="Grant M."/>
            <person name="Ambacheew D."/>
            <person name="Muzemil S."/>
            <person name="Studholme D.J."/>
        </authorList>
    </citation>
    <scope>NUCLEOTIDE SEQUENCE [LARGE SCALE GENOMIC DNA]</scope>
</reference>
<comment type="caution">
    <text evidence="2">The sequence shown here is derived from an EMBL/GenBank/DDBJ whole genome shotgun (WGS) entry which is preliminary data.</text>
</comment>
<gene>
    <name evidence="2" type="ORF">B296_00003610</name>
</gene>
<organism evidence="2 3">
    <name type="scientific">Ensete ventricosum</name>
    <name type="common">Abyssinian banana</name>
    <name type="synonym">Musa ensete</name>
    <dbReference type="NCBI Taxonomy" id="4639"/>
    <lineage>
        <taxon>Eukaryota</taxon>
        <taxon>Viridiplantae</taxon>
        <taxon>Streptophyta</taxon>
        <taxon>Embryophyta</taxon>
        <taxon>Tracheophyta</taxon>
        <taxon>Spermatophyta</taxon>
        <taxon>Magnoliopsida</taxon>
        <taxon>Liliopsida</taxon>
        <taxon>Zingiberales</taxon>
        <taxon>Musaceae</taxon>
        <taxon>Ensete</taxon>
    </lineage>
</organism>
<dbReference type="SUPFAM" id="SSF53098">
    <property type="entry name" value="Ribonuclease H-like"/>
    <property type="match status" value="1"/>
</dbReference>
<protein>
    <recommendedName>
        <fullName evidence="1">Integrase catalytic domain-containing protein</fullName>
    </recommendedName>
</protein>
<accession>A0A427BCC9</accession>
<dbReference type="Pfam" id="PF00665">
    <property type="entry name" value="rve"/>
    <property type="match status" value="1"/>
</dbReference>
<evidence type="ECO:0000313" key="2">
    <source>
        <dbReference type="EMBL" id="RRT86161.1"/>
    </source>
</evidence>
<dbReference type="InterPro" id="IPR036397">
    <property type="entry name" value="RNaseH_sf"/>
</dbReference>
<dbReference type="GO" id="GO:0003676">
    <property type="term" value="F:nucleic acid binding"/>
    <property type="evidence" value="ECO:0007669"/>
    <property type="project" value="InterPro"/>
</dbReference>